<proteinExistence type="predicted"/>
<evidence type="ECO:0000313" key="2">
    <source>
        <dbReference type="WBParaSite" id="RSKR_0001078100.1"/>
    </source>
</evidence>
<accession>A0AC35UEN5</accession>
<sequence length="142" mass="17083">MEIYKSTIRPVLTYACHTWALKERDKNRLLRAETRIWRMMLIRHGQQVYNKAKDKYYSNAKIKSMVKSEDIMEFINKQKLKFTGLIFQRQDVTPLKMIADWKPSKTRPAGRPCRRFFGCLGNIPELVKEKNRWNQVDYRLIN</sequence>
<reference evidence="2" key="1">
    <citation type="submission" date="2016-11" db="UniProtKB">
        <authorList>
            <consortium name="WormBaseParasite"/>
        </authorList>
    </citation>
    <scope>IDENTIFICATION</scope>
    <source>
        <strain evidence="2">KR3021</strain>
    </source>
</reference>
<name>A0AC35UEN5_9BILA</name>
<protein>
    <submittedName>
        <fullName evidence="2">Reverse transcriptase domain-containing protein</fullName>
    </submittedName>
</protein>
<dbReference type="WBParaSite" id="RSKR_0001078100.1">
    <property type="protein sequence ID" value="RSKR_0001078100.1"/>
    <property type="gene ID" value="RSKR_0001078100"/>
</dbReference>
<evidence type="ECO:0000313" key="1">
    <source>
        <dbReference type="Proteomes" id="UP000095286"/>
    </source>
</evidence>
<dbReference type="Proteomes" id="UP000095286">
    <property type="component" value="Unplaced"/>
</dbReference>
<organism evidence="1 2">
    <name type="scientific">Rhabditophanes sp. KR3021</name>
    <dbReference type="NCBI Taxonomy" id="114890"/>
    <lineage>
        <taxon>Eukaryota</taxon>
        <taxon>Metazoa</taxon>
        <taxon>Ecdysozoa</taxon>
        <taxon>Nematoda</taxon>
        <taxon>Chromadorea</taxon>
        <taxon>Rhabditida</taxon>
        <taxon>Tylenchina</taxon>
        <taxon>Panagrolaimomorpha</taxon>
        <taxon>Strongyloidoidea</taxon>
        <taxon>Alloionematidae</taxon>
        <taxon>Rhabditophanes</taxon>
    </lineage>
</organism>